<dbReference type="Proteomes" id="UP001610563">
    <property type="component" value="Unassembled WGS sequence"/>
</dbReference>
<dbReference type="EMBL" id="JBFTWV010000001">
    <property type="protein sequence ID" value="KAL2801074.1"/>
    <property type="molecule type" value="Genomic_DNA"/>
</dbReference>
<dbReference type="InterPro" id="IPR036704">
    <property type="entry name" value="RraA/RraA-like_sf"/>
</dbReference>
<evidence type="ECO:0000313" key="1">
    <source>
        <dbReference type="EMBL" id="KAL2801074.1"/>
    </source>
</evidence>
<gene>
    <name evidence="1" type="ORF">BJX66DRAFT_331258</name>
</gene>
<evidence type="ECO:0000313" key="2">
    <source>
        <dbReference type="Proteomes" id="UP001610563"/>
    </source>
</evidence>
<dbReference type="Gene3D" id="3.50.30.40">
    <property type="entry name" value="Ribonuclease E inhibitor RraA/RraA-like"/>
    <property type="match status" value="1"/>
</dbReference>
<accession>A0ABR4GR59</accession>
<dbReference type="SUPFAM" id="SSF89562">
    <property type="entry name" value="RraA-like"/>
    <property type="match status" value="1"/>
</dbReference>
<comment type="caution">
    <text evidence="1">The sequence shown here is derived from an EMBL/GenBank/DDBJ whole genome shotgun (WGS) entry which is preliminary data.</text>
</comment>
<proteinExistence type="predicted"/>
<name>A0ABR4GR59_9EURO</name>
<keyword evidence="2" id="KW-1185">Reference proteome</keyword>
<sequence>METTQLCRDLTKYSSCDIADALGKLGVPNCGFIPDLTLWSPHRQQGHTRIVGPAYTVKYEYGSAPQGGAGEQQQPHYVNGDVSCRQGEATLIIHPGDILLGDLCGVICISRSLAQDALELVETLARTESQLAEAIDQGMSMTEASKLR</sequence>
<reference evidence="1 2" key="1">
    <citation type="submission" date="2024-07" db="EMBL/GenBank/DDBJ databases">
        <title>Section-level genome sequencing and comparative genomics of Aspergillus sections Usti and Cavernicolus.</title>
        <authorList>
            <consortium name="Lawrence Berkeley National Laboratory"/>
            <person name="Nybo J.L."/>
            <person name="Vesth T.C."/>
            <person name="Theobald S."/>
            <person name="Frisvad J.C."/>
            <person name="Larsen T.O."/>
            <person name="Kjaerboelling I."/>
            <person name="Rothschild-Mancinelli K."/>
            <person name="Lyhne E.K."/>
            <person name="Kogle M.E."/>
            <person name="Barry K."/>
            <person name="Clum A."/>
            <person name="Na H."/>
            <person name="Ledsgaard L."/>
            <person name="Lin J."/>
            <person name="Lipzen A."/>
            <person name="Kuo A."/>
            <person name="Riley R."/>
            <person name="Mondo S."/>
            <person name="Labutti K."/>
            <person name="Haridas S."/>
            <person name="Pangalinan J."/>
            <person name="Salamov A.A."/>
            <person name="Simmons B.A."/>
            <person name="Magnuson J.K."/>
            <person name="Chen J."/>
            <person name="Drula E."/>
            <person name="Henrissat B."/>
            <person name="Wiebenga A."/>
            <person name="Lubbers R.J."/>
            <person name="Gomes A.C."/>
            <person name="Makela M.R."/>
            <person name="Stajich J."/>
            <person name="Grigoriev I.V."/>
            <person name="Mortensen U.H."/>
            <person name="De Vries R.P."/>
            <person name="Baker S.E."/>
            <person name="Andersen M.R."/>
        </authorList>
    </citation>
    <scope>NUCLEOTIDE SEQUENCE [LARGE SCALE GENOMIC DNA]</scope>
    <source>
        <strain evidence="1 2">CBS 209.92</strain>
    </source>
</reference>
<organism evidence="1 2">
    <name type="scientific">Aspergillus keveii</name>
    <dbReference type="NCBI Taxonomy" id="714993"/>
    <lineage>
        <taxon>Eukaryota</taxon>
        <taxon>Fungi</taxon>
        <taxon>Dikarya</taxon>
        <taxon>Ascomycota</taxon>
        <taxon>Pezizomycotina</taxon>
        <taxon>Eurotiomycetes</taxon>
        <taxon>Eurotiomycetidae</taxon>
        <taxon>Eurotiales</taxon>
        <taxon>Aspergillaceae</taxon>
        <taxon>Aspergillus</taxon>
        <taxon>Aspergillus subgen. Nidulantes</taxon>
    </lineage>
</organism>
<protein>
    <submittedName>
        <fullName evidence="1">Uncharacterized protein</fullName>
    </submittedName>
</protein>